<name>A0A1I3PNW8_9FLAO</name>
<protein>
    <submittedName>
        <fullName evidence="2">Uncharacterized protein</fullName>
    </submittedName>
</protein>
<dbReference type="STRING" id="1144750.SAMN05443431_105205"/>
<reference evidence="3" key="1">
    <citation type="submission" date="2016-10" db="EMBL/GenBank/DDBJ databases">
        <authorList>
            <person name="Varghese N."/>
            <person name="Submissions S."/>
        </authorList>
    </citation>
    <scope>NUCLEOTIDE SEQUENCE [LARGE SCALE GENOMIC DNA]</scope>
    <source>
        <strain evidence="3">DSM 28881</strain>
    </source>
</reference>
<dbReference type="Proteomes" id="UP000199559">
    <property type="component" value="Unassembled WGS sequence"/>
</dbReference>
<dbReference type="RefSeq" id="WP_090839915.1">
    <property type="nucleotide sequence ID" value="NZ_CANKYB010000005.1"/>
</dbReference>
<dbReference type="EMBL" id="FORM01000005">
    <property type="protein sequence ID" value="SFJ23248.1"/>
    <property type="molecule type" value="Genomic_DNA"/>
</dbReference>
<keyword evidence="3" id="KW-1185">Reference proteome</keyword>
<evidence type="ECO:0000256" key="1">
    <source>
        <dbReference type="SAM" id="Phobius"/>
    </source>
</evidence>
<gene>
    <name evidence="2" type="ORF">SAMN05443431_105205</name>
</gene>
<organism evidence="2 3">
    <name type="scientific">Olleya namhaensis</name>
    <dbReference type="NCBI Taxonomy" id="1144750"/>
    <lineage>
        <taxon>Bacteria</taxon>
        <taxon>Pseudomonadati</taxon>
        <taxon>Bacteroidota</taxon>
        <taxon>Flavobacteriia</taxon>
        <taxon>Flavobacteriales</taxon>
        <taxon>Flavobacteriaceae</taxon>
    </lineage>
</organism>
<proteinExistence type="predicted"/>
<evidence type="ECO:0000313" key="2">
    <source>
        <dbReference type="EMBL" id="SFJ23248.1"/>
    </source>
</evidence>
<keyword evidence="1" id="KW-1133">Transmembrane helix</keyword>
<accession>A0A1I3PNW8</accession>
<feature type="transmembrane region" description="Helical" evidence="1">
    <location>
        <begin position="35"/>
        <end position="55"/>
    </location>
</feature>
<keyword evidence="1" id="KW-0472">Membrane</keyword>
<dbReference type="AlphaFoldDB" id="A0A1I3PNW8"/>
<evidence type="ECO:0000313" key="3">
    <source>
        <dbReference type="Proteomes" id="UP000199559"/>
    </source>
</evidence>
<keyword evidence="1" id="KW-0812">Transmembrane</keyword>
<sequence>MNKKKLPIFILLIVFILFSAKTFFGKGLENGVENWRFYASLFGLLIAVSFLFVFLKSLKKTN</sequence>